<dbReference type="InterPro" id="IPR036249">
    <property type="entry name" value="Thioredoxin-like_sf"/>
</dbReference>
<dbReference type="PANTHER" id="PTHR45663:SF11">
    <property type="entry name" value="GEO12009P1"/>
    <property type="match status" value="1"/>
</dbReference>
<dbReference type="Gene3D" id="3.40.30.10">
    <property type="entry name" value="Glutaredoxin"/>
    <property type="match status" value="1"/>
</dbReference>
<evidence type="ECO:0000313" key="9">
    <source>
        <dbReference type="Proteomes" id="UP000663992"/>
    </source>
</evidence>
<gene>
    <name evidence="8" type="ORF">J0A65_08030</name>
</gene>
<keyword evidence="2" id="KW-0813">Transport</keyword>
<proteinExistence type="inferred from homology"/>
<dbReference type="EMBL" id="JAFKCS010000006">
    <property type="protein sequence ID" value="MBN7819810.1"/>
    <property type="molecule type" value="Genomic_DNA"/>
</dbReference>
<dbReference type="PROSITE" id="PS51352">
    <property type="entry name" value="THIOREDOXIN_2"/>
    <property type="match status" value="1"/>
</dbReference>
<accession>A0ABS3CT54</accession>
<dbReference type="PRINTS" id="PR00421">
    <property type="entry name" value="THIOREDOXIN"/>
</dbReference>
<sequence length="107" mass="11994">MREITSYEEFKTLSAERNQLLVYLTASWCGPCKSFSPVMEKVSDAFTSILTTVKVDVDKIPEVSANFKVRSVPTLLMVENGNAVEGMVGTQSYETVSRWLMSNVLVY</sequence>
<dbReference type="InterPro" id="IPR017937">
    <property type="entry name" value="Thioredoxin_CS"/>
</dbReference>
<evidence type="ECO:0000259" key="7">
    <source>
        <dbReference type="PROSITE" id="PS51352"/>
    </source>
</evidence>
<dbReference type="Pfam" id="PF00085">
    <property type="entry name" value="Thioredoxin"/>
    <property type="match status" value="1"/>
</dbReference>
<reference evidence="8 9" key="1">
    <citation type="submission" date="2021-03" db="EMBL/GenBank/DDBJ databases">
        <title>novel species isolated from a fishpond in China.</title>
        <authorList>
            <person name="Lu H."/>
            <person name="Cai Z."/>
        </authorList>
    </citation>
    <scope>NUCLEOTIDE SEQUENCE [LARGE SCALE GENOMIC DNA]</scope>
    <source>
        <strain evidence="8 9">Y57</strain>
    </source>
</reference>
<name>A0ABS3CT54_9ALTE</name>
<dbReference type="InterPro" id="IPR005746">
    <property type="entry name" value="Thioredoxin"/>
</dbReference>
<keyword evidence="4" id="KW-1015">Disulfide bond</keyword>
<keyword evidence="9" id="KW-1185">Reference proteome</keyword>
<dbReference type="PIRSF" id="PIRSF000077">
    <property type="entry name" value="Thioredoxin"/>
    <property type="match status" value="1"/>
</dbReference>
<evidence type="ECO:0000256" key="2">
    <source>
        <dbReference type="ARBA" id="ARBA00022448"/>
    </source>
</evidence>
<dbReference type="PANTHER" id="PTHR45663">
    <property type="entry name" value="GEO12009P1"/>
    <property type="match status" value="1"/>
</dbReference>
<evidence type="ECO:0000256" key="1">
    <source>
        <dbReference type="ARBA" id="ARBA00008987"/>
    </source>
</evidence>
<organism evidence="8 9">
    <name type="scientific">Bowmanella yangjiangensis</name>
    <dbReference type="NCBI Taxonomy" id="2811230"/>
    <lineage>
        <taxon>Bacteria</taxon>
        <taxon>Pseudomonadati</taxon>
        <taxon>Pseudomonadota</taxon>
        <taxon>Gammaproteobacteria</taxon>
        <taxon>Alteromonadales</taxon>
        <taxon>Alteromonadaceae</taxon>
        <taxon>Bowmanella</taxon>
    </lineage>
</organism>
<evidence type="ECO:0000256" key="5">
    <source>
        <dbReference type="ARBA" id="ARBA00023284"/>
    </source>
</evidence>
<comment type="similarity">
    <text evidence="1 6">Belongs to the thioredoxin family.</text>
</comment>
<evidence type="ECO:0000256" key="6">
    <source>
        <dbReference type="PIRNR" id="PIRNR000077"/>
    </source>
</evidence>
<protein>
    <recommendedName>
        <fullName evidence="6">Thioredoxin</fullName>
    </recommendedName>
</protein>
<dbReference type="SUPFAM" id="SSF52833">
    <property type="entry name" value="Thioredoxin-like"/>
    <property type="match status" value="1"/>
</dbReference>
<dbReference type="PROSITE" id="PS00194">
    <property type="entry name" value="THIOREDOXIN_1"/>
    <property type="match status" value="1"/>
</dbReference>
<comment type="caution">
    <text evidence="8">The sequence shown here is derived from an EMBL/GenBank/DDBJ whole genome shotgun (WGS) entry which is preliminary data.</text>
</comment>
<keyword evidence="5" id="KW-0676">Redox-active center</keyword>
<dbReference type="RefSeq" id="WP_206593653.1">
    <property type="nucleotide sequence ID" value="NZ_JAFKCS010000006.1"/>
</dbReference>
<evidence type="ECO:0000313" key="8">
    <source>
        <dbReference type="EMBL" id="MBN7819810.1"/>
    </source>
</evidence>
<evidence type="ECO:0000256" key="3">
    <source>
        <dbReference type="ARBA" id="ARBA00022982"/>
    </source>
</evidence>
<keyword evidence="3" id="KW-0249">Electron transport</keyword>
<dbReference type="InterPro" id="IPR013766">
    <property type="entry name" value="Thioredoxin_domain"/>
</dbReference>
<dbReference type="CDD" id="cd02947">
    <property type="entry name" value="TRX_family"/>
    <property type="match status" value="1"/>
</dbReference>
<feature type="domain" description="Thioredoxin" evidence="7">
    <location>
        <begin position="1"/>
        <end position="105"/>
    </location>
</feature>
<dbReference type="Proteomes" id="UP000663992">
    <property type="component" value="Unassembled WGS sequence"/>
</dbReference>
<evidence type="ECO:0000256" key="4">
    <source>
        <dbReference type="ARBA" id="ARBA00023157"/>
    </source>
</evidence>